<protein>
    <recommendedName>
        <fullName evidence="2">YhfM-like domain-containing protein</fullName>
    </recommendedName>
</protein>
<dbReference type="PROSITE" id="PS51257">
    <property type="entry name" value="PROKAR_LIPOPROTEIN"/>
    <property type="match status" value="1"/>
</dbReference>
<feature type="signal peptide" evidence="1">
    <location>
        <begin position="1"/>
        <end position="19"/>
    </location>
</feature>
<proteinExistence type="predicted"/>
<reference evidence="4" key="1">
    <citation type="submission" date="2016-05" db="EMBL/GenBank/DDBJ databases">
        <authorList>
            <person name="Liu B."/>
            <person name="Wang J."/>
            <person name="Zhu Y."/>
            <person name="Liu G."/>
            <person name="Chen Q."/>
            <person name="Chen Z."/>
            <person name="Lan J."/>
            <person name="Che J."/>
            <person name="Ge C."/>
            <person name="Shi H."/>
            <person name="Pan Z."/>
            <person name="Liu X."/>
        </authorList>
    </citation>
    <scope>NUCLEOTIDE SEQUENCE [LARGE SCALE GENOMIC DNA]</scope>
    <source>
        <strain evidence="4">FJAT-27215</strain>
    </source>
</reference>
<evidence type="ECO:0000259" key="2">
    <source>
        <dbReference type="Pfam" id="PF26353"/>
    </source>
</evidence>
<dbReference type="Proteomes" id="UP000092578">
    <property type="component" value="Unassembled WGS sequence"/>
</dbReference>
<sequence>MKIQNLLFALVLVFVFVVASCSSDTENEERTIIVEKRVENENKYSYLREVTDIKQVNKAINMLEKSNWTNAEVSMAYPPHYKFHFDYVEKETQSDGVVYELWVSPNKDKIELVIQGKGKYIQLNKSKSAELFEIVTGEKLSDLKQ</sequence>
<dbReference type="AlphaFoldDB" id="A0A1B9B933"/>
<keyword evidence="4" id="KW-1185">Reference proteome</keyword>
<evidence type="ECO:0000313" key="3">
    <source>
        <dbReference type="EMBL" id="OCA92591.1"/>
    </source>
</evidence>
<gene>
    <name evidence="3" type="ORF">A8F95_02530</name>
</gene>
<name>A0A1B9B933_9BACI</name>
<keyword evidence="1" id="KW-0732">Signal</keyword>
<organism evidence="3 4">
    <name type="scientific">Pseudobacillus wudalianchiensis</name>
    <dbReference type="NCBI Taxonomy" id="1743143"/>
    <lineage>
        <taxon>Bacteria</taxon>
        <taxon>Bacillati</taxon>
        <taxon>Bacillota</taxon>
        <taxon>Bacilli</taxon>
        <taxon>Bacillales</taxon>
        <taxon>Bacillaceae</taxon>
        <taxon>Pseudobacillus</taxon>
    </lineage>
</organism>
<evidence type="ECO:0000313" key="4">
    <source>
        <dbReference type="Proteomes" id="UP000092578"/>
    </source>
</evidence>
<evidence type="ECO:0000256" key="1">
    <source>
        <dbReference type="SAM" id="SignalP"/>
    </source>
</evidence>
<dbReference type="InterPro" id="IPR058780">
    <property type="entry name" value="YhfM-like_dom"/>
</dbReference>
<feature type="domain" description="YhfM-like" evidence="2">
    <location>
        <begin position="26"/>
        <end position="138"/>
    </location>
</feature>
<dbReference type="EMBL" id="MAYT01000001">
    <property type="protein sequence ID" value="OCA92591.1"/>
    <property type="molecule type" value="Genomic_DNA"/>
</dbReference>
<feature type="chain" id="PRO_5039097558" description="YhfM-like domain-containing protein" evidence="1">
    <location>
        <begin position="20"/>
        <end position="145"/>
    </location>
</feature>
<dbReference type="RefSeq" id="WP_065409080.1">
    <property type="nucleotide sequence ID" value="NZ_MAYT01000001.1"/>
</dbReference>
<dbReference type="Pfam" id="PF26353">
    <property type="entry name" value="YhfM"/>
    <property type="match status" value="1"/>
</dbReference>
<comment type="caution">
    <text evidence="3">The sequence shown here is derived from an EMBL/GenBank/DDBJ whole genome shotgun (WGS) entry which is preliminary data.</text>
</comment>
<accession>A0A1B9B933</accession>